<reference evidence="1" key="1">
    <citation type="submission" date="2015-04" db="EMBL/GenBank/DDBJ databases">
        <authorList>
            <person name="Syromyatnikov M.Y."/>
            <person name="Popov V.N."/>
        </authorList>
    </citation>
    <scope>NUCLEOTIDE SEQUENCE [LARGE SCALE GENOMIC DNA]</scope>
</reference>
<evidence type="ECO:0000313" key="1">
    <source>
        <dbReference type="EMBL" id="CRL07944.1"/>
    </source>
</evidence>
<dbReference type="AlphaFoldDB" id="A0A1J1J6C5"/>
<proteinExistence type="predicted"/>
<keyword evidence="2" id="KW-1185">Reference proteome</keyword>
<accession>A0A1J1J6C5</accession>
<gene>
    <name evidence="1" type="ORF">CLUMA_CG021107</name>
</gene>
<dbReference type="Proteomes" id="UP000183832">
    <property type="component" value="Unassembled WGS sequence"/>
</dbReference>
<organism evidence="1 2">
    <name type="scientific">Clunio marinus</name>
    <dbReference type="NCBI Taxonomy" id="568069"/>
    <lineage>
        <taxon>Eukaryota</taxon>
        <taxon>Metazoa</taxon>
        <taxon>Ecdysozoa</taxon>
        <taxon>Arthropoda</taxon>
        <taxon>Hexapoda</taxon>
        <taxon>Insecta</taxon>
        <taxon>Pterygota</taxon>
        <taxon>Neoptera</taxon>
        <taxon>Endopterygota</taxon>
        <taxon>Diptera</taxon>
        <taxon>Nematocera</taxon>
        <taxon>Chironomoidea</taxon>
        <taxon>Chironomidae</taxon>
        <taxon>Clunio</taxon>
    </lineage>
</organism>
<sequence length="69" mass="7892">MYSSAIDAQITKITSECEINPGRRSESIMFLCSFFAVRDREKELCSGRVKELIAVQNEENEDFATKLKN</sequence>
<dbReference type="EMBL" id="CVRI01000074">
    <property type="protein sequence ID" value="CRL07944.1"/>
    <property type="molecule type" value="Genomic_DNA"/>
</dbReference>
<evidence type="ECO:0000313" key="2">
    <source>
        <dbReference type="Proteomes" id="UP000183832"/>
    </source>
</evidence>
<protein>
    <submittedName>
        <fullName evidence="1">CLUMA_CG021107, isoform A</fullName>
    </submittedName>
</protein>
<name>A0A1J1J6C5_9DIPT</name>